<comment type="caution">
    <text evidence="1">The sequence shown here is derived from an EMBL/GenBank/DDBJ whole genome shotgun (WGS) entry which is preliminary data.</text>
</comment>
<name>A0A1S1NAZ5_9GAMM</name>
<accession>A0A1S1NAZ5</accession>
<proteinExistence type="predicted"/>
<keyword evidence="2" id="KW-1185">Reference proteome</keyword>
<dbReference type="RefSeq" id="WP_070991449.1">
    <property type="nucleotide sequence ID" value="NZ_CBCSHD010000001.1"/>
</dbReference>
<dbReference type="OrthoDB" id="9861154at2"/>
<dbReference type="EMBL" id="MNAN01000028">
    <property type="protein sequence ID" value="OHU95879.1"/>
    <property type="molecule type" value="Genomic_DNA"/>
</dbReference>
<dbReference type="AlphaFoldDB" id="A0A1S1NAZ5"/>
<dbReference type="STRING" id="327939.BIW53_08650"/>
<reference evidence="1 2" key="1">
    <citation type="submission" date="2016-10" db="EMBL/GenBank/DDBJ databases">
        <title>Pseudoalteromonas amylolytica sp. nov., isolated from the surface seawater.</title>
        <authorList>
            <person name="Wu Y.-H."/>
            <person name="Cheng H."/>
            <person name="Jin X.-B."/>
            <person name="Wang C.-S."/>
            <person name="Xu X.-W."/>
        </authorList>
    </citation>
    <scope>NUCLEOTIDE SEQUENCE [LARGE SCALE GENOMIC DNA]</scope>
    <source>
        <strain evidence="1 2">JCM 12483</strain>
    </source>
</reference>
<evidence type="ECO:0000313" key="1">
    <source>
        <dbReference type="EMBL" id="OHU95879.1"/>
    </source>
</evidence>
<gene>
    <name evidence="1" type="ORF">BIW53_08650</name>
</gene>
<evidence type="ECO:0000313" key="2">
    <source>
        <dbReference type="Proteomes" id="UP000180253"/>
    </source>
</evidence>
<organism evidence="1 2">
    <name type="scientific">Pseudoalteromonas byunsanensis</name>
    <dbReference type="NCBI Taxonomy" id="327939"/>
    <lineage>
        <taxon>Bacteria</taxon>
        <taxon>Pseudomonadati</taxon>
        <taxon>Pseudomonadota</taxon>
        <taxon>Gammaproteobacteria</taxon>
        <taxon>Alteromonadales</taxon>
        <taxon>Pseudoalteromonadaceae</taxon>
        <taxon>Pseudoalteromonas</taxon>
    </lineage>
</organism>
<protein>
    <submittedName>
        <fullName evidence="1">Uncharacterized protein</fullName>
    </submittedName>
</protein>
<sequence>MLALNKVIGNILRLNTCDRALPKNKQLTLSQKHSSELEVHQCSLVSGAGSSGHGHQPPE</sequence>
<dbReference type="Proteomes" id="UP000180253">
    <property type="component" value="Unassembled WGS sequence"/>
</dbReference>